<keyword evidence="1" id="KW-0496">Mitochondrion</keyword>
<geneLocation type="mitochondrion" evidence="1"/>
<accession>A0A101M2S1</accession>
<dbReference type="EMBL" id="LKAM01000002">
    <property type="protein sequence ID" value="KUM49839.1"/>
    <property type="molecule type" value="Genomic_DNA"/>
</dbReference>
<name>A0A101M2S1_PICGL</name>
<organism evidence="1">
    <name type="scientific">Picea glauca</name>
    <name type="common">White spruce</name>
    <name type="synonym">Pinus glauca</name>
    <dbReference type="NCBI Taxonomy" id="3330"/>
    <lineage>
        <taxon>Eukaryota</taxon>
        <taxon>Viridiplantae</taxon>
        <taxon>Streptophyta</taxon>
        <taxon>Embryophyta</taxon>
        <taxon>Tracheophyta</taxon>
        <taxon>Spermatophyta</taxon>
        <taxon>Pinopsida</taxon>
        <taxon>Pinidae</taxon>
        <taxon>Conifers I</taxon>
        <taxon>Pinales</taxon>
        <taxon>Pinaceae</taxon>
        <taxon>Picea</taxon>
    </lineage>
</organism>
<proteinExistence type="predicted"/>
<comment type="caution">
    <text evidence="1">The sequence shown here is derived from an EMBL/GenBank/DDBJ whole genome shotgun (WGS) entry which is preliminary data.</text>
</comment>
<reference evidence="1" key="1">
    <citation type="journal article" date="2015" name="Genome Biol. Evol.">
        <title>Organellar Genomes of White Spruce (Picea glauca): Assembly and Annotation.</title>
        <authorList>
            <person name="Jackman S.D."/>
            <person name="Warren R.L."/>
            <person name="Gibb E.A."/>
            <person name="Vandervalk B.P."/>
            <person name="Mohamadi H."/>
            <person name="Chu J."/>
            <person name="Raymond A."/>
            <person name="Pleasance S."/>
            <person name="Coope R."/>
            <person name="Wildung M.R."/>
            <person name="Ritland C.E."/>
            <person name="Bousquet J."/>
            <person name="Jones S.J."/>
            <person name="Bohlmann J."/>
            <person name="Birol I."/>
        </authorList>
    </citation>
    <scope>NUCLEOTIDE SEQUENCE [LARGE SCALE GENOMIC DNA]</scope>
    <source>
        <tissue evidence="1">Flushing bud</tissue>
    </source>
</reference>
<evidence type="ECO:0000313" key="1">
    <source>
        <dbReference type="EMBL" id="KUM49839.1"/>
    </source>
</evidence>
<dbReference type="AlphaFoldDB" id="A0A101M2S1"/>
<protein>
    <submittedName>
        <fullName evidence="1">Uncharacterized protein</fullName>
    </submittedName>
</protein>
<gene>
    <name evidence="1" type="ORF">ABT39_MTgene3066</name>
</gene>
<sequence length="91" mass="10691">MAHSELYKDIINGCNTIHTLVHILNPCVNNLSWRGCNSYQFITPEYQSITPEYRSLAFEYWGIDSALYQDGYGIVTCVYIYIWHTSLKYNR</sequence>